<organism evidence="2 3">
    <name type="scientific">Caballeronia sordidicola</name>
    <name type="common">Burkholderia sordidicola</name>
    <dbReference type="NCBI Taxonomy" id="196367"/>
    <lineage>
        <taxon>Bacteria</taxon>
        <taxon>Pseudomonadati</taxon>
        <taxon>Pseudomonadota</taxon>
        <taxon>Betaproteobacteria</taxon>
        <taxon>Burkholderiales</taxon>
        <taxon>Burkholderiaceae</taxon>
        <taxon>Caballeronia</taxon>
    </lineage>
</organism>
<dbReference type="Gene3D" id="3.40.190.290">
    <property type="match status" value="1"/>
</dbReference>
<protein>
    <recommendedName>
        <fullName evidence="1">LysR substrate-binding domain-containing protein</fullName>
    </recommendedName>
</protein>
<dbReference type="InterPro" id="IPR005119">
    <property type="entry name" value="LysR_subst-bd"/>
</dbReference>
<accession>A0A242MSB5</accession>
<reference evidence="2 3" key="1">
    <citation type="submission" date="2017-03" db="EMBL/GenBank/DDBJ databases">
        <title>Genome analysis of strain PAMC 26577.</title>
        <authorList>
            <person name="Oh H.-M."/>
            <person name="Yang J.-A."/>
        </authorList>
    </citation>
    <scope>NUCLEOTIDE SEQUENCE [LARGE SCALE GENOMIC DNA]</scope>
    <source>
        <strain evidence="2 3">PAMC 26577</strain>
    </source>
</reference>
<dbReference type="SUPFAM" id="SSF53850">
    <property type="entry name" value="Periplasmic binding protein-like II"/>
    <property type="match status" value="1"/>
</dbReference>
<evidence type="ECO:0000259" key="1">
    <source>
        <dbReference type="Pfam" id="PF03466"/>
    </source>
</evidence>
<comment type="caution">
    <text evidence="2">The sequence shown here is derived from an EMBL/GenBank/DDBJ whole genome shotgun (WGS) entry which is preliminary data.</text>
</comment>
<sequence length="75" mass="8607">MIGPYHAANIETIPFAMEKLVVLLPTGHRLAKRKTIRVQELAKERFVLGGPDSWEAFRHHFFYMNVPICARVSSI</sequence>
<dbReference type="EMBL" id="NBTZ01000068">
    <property type="protein sequence ID" value="OTP74112.1"/>
    <property type="molecule type" value="Genomic_DNA"/>
</dbReference>
<evidence type="ECO:0000313" key="3">
    <source>
        <dbReference type="Proteomes" id="UP000195221"/>
    </source>
</evidence>
<dbReference type="Proteomes" id="UP000195221">
    <property type="component" value="Unassembled WGS sequence"/>
</dbReference>
<gene>
    <name evidence="2" type="ORF">PAMC26577_16610</name>
</gene>
<dbReference type="AlphaFoldDB" id="A0A242MSB5"/>
<feature type="domain" description="LysR substrate-binding" evidence="1">
    <location>
        <begin position="3"/>
        <end position="58"/>
    </location>
</feature>
<evidence type="ECO:0000313" key="2">
    <source>
        <dbReference type="EMBL" id="OTP74112.1"/>
    </source>
</evidence>
<name>A0A242MSB5_CABSO</name>
<proteinExistence type="predicted"/>
<dbReference type="Pfam" id="PF03466">
    <property type="entry name" value="LysR_substrate"/>
    <property type="match status" value="1"/>
</dbReference>